<dbReference type="NCBIfam" id="TIGR00800">
    <property type="entry name" value="ncs1"/>
    <property type="match status" value="1"/>
</dbReference>
<dbReference type="PANTHER" id="PTHR30618">
    <property type="entry name" value="NCS1 FAMILY PURINE/PYRIMIDINE TRANSPORTER"/>
    <property type="match status" value="1"/>
</dbReference>
<evidence type="ECO:0000259" key="7">
    <source>
        <dbReference type="Pfam" id="PF24137"/>
    </source>
</evidence>
<organism evidence="9 10">
    <name type="scientific">Byssochlamys spectabilis (strain No. 5 / NBRC 109023)</name>
    <name type="common">Paecilomyces variotii</name>
    <dbReference type="NCBI Taxonomy" id="1356009"/>
    <lineage>
        <taxon>Eukaryota</taxon>
        <taxon>Fungi</taxon>
        <taxon>Dikarya</taxon>
        <taxon>Ascomycota</taxon>
        <taxon>Pezizomycotina</taxon>
        <taxon>Eurotiomycetes</taxon>
        <taxon>Eurotiomycetidae</taxon>
        <taxon>Eurotiales</taxon>
        <taxon>Thermoascaceae</taxon>
        <taxon>Paecilomyces</taxon>
    </lineage>
</organism>
<dbReference type="SUPFAM" id="SSF159245">
    <property type="entry name" value="AttH-like"/>
    <property type="match status" value="1"/>
</dbReference>
<dbReference type="eggNOG" id="KOG2466">
    <property type="taxonomic scope" value="Eukaryota"/>
</dbReference>
<feature type="transmembrane region" description="Helical" evidence="6">
    <location>
        <begin position="327"/>
        <end position="350"/>
    </location>
</feature>
<gene>
    <name evidence="9" type="ORF">PVAR5_7540</name>
</gene>
<dbReference type="InterPro" id="IPR045225">
    <property type="entry name" value="Uracil/uridine/allantoin_perm"/>
</dbReference>
<evidence type="ECO:0000256" key="5">
    <source>
        <dbReference type="ARBA" id="ARBA00023136"/>
    </source>
</evidence>
<feature type="domain" description="Diels-Alderase N-terminal" evidence="7">
    <location>
        <begin position="615"/>
        <end position="791"/>
    </location>
</feature>
<feature type="transmembrane region" description="Helical" evidence="6">
    <location>
        <begin position="195"/>
        <end position="217"/>
    </location>
</feature>
<dbReference type="PANTHER" id="PTHR30618:SF4">
    <property type="entry name" value="ALLANTOIN PERMEASE"/>
    <property type="match status" value="1"/>
</dbReference>
<keyword evidence="5 6" id="KW-0472">Membrane</keyword>
<evidence type="ECO:0000313" key="10">
    <source>
        <dbReference type="Proteomes" id="UP000018001"/>
    </source>
</evidence>
<dbReference type="Pfam" id="PF02133">
    <property type="entry name" value="Transp_cyt_pur"/>
    <property type="match status" value="1"/>
</dbReference>
<accession>V5G339</accession>
<dbReference type="InterPro" id="IPR012681">
    <property type="entry name" value="NCS1"/>
</dbReference>
<dbReference type="OrthoDB" id="2018619at2759"/>
<dbReference type="FunCoup" id="V5G339">
    <property type="interactions" value="46"/>
</dbReference>
<feature type="transmembrane region" description="Helical" evidence="6">
    <location>
        <begin position="171"/>
        <end position="188"/>
    </location>
</feature>
<reference evidence="10" key="1">
    <citation type="journal article" date="2014" name="Genome Announc.">
        <title>Draft genome sequence of the formaldehyde-resistant fungus Byssochlamys spectabilis No. 5 (anamorph Paecilomyces variotii No. 5) (NBRC109023).</title>
        <authorList>
            <person name="Oka T."/>
            <person name="Ekino K."/>
            <person name="Fukuda K."/>
            <person name="Nomura Y."/>
        </authorList>
    </citation>
    <scope>NUCLEOTIDE SEQUENCE [LARGE SCALE GENOMIC DNA]</scope>
    <source>
        <strain evidence="10">No. 5 / NBRC 109023</strain>
    </source>
</reference>
<evidence type="ECO:0000256" key="2">
    <source>
        <dbReference type="ARBA" id="ARBA00008974"/>
    </source>
</evidence>
<feature type="transmembrane region" description="Helical" evidence="6">
    <location>
        <begin position="128"/>
        <end position="151"/>
    </location>
</feature>
<dbReference type="InterPro" id="IPR057722">
    <property type="entry name" value="AsqO/PenF-like_C"/>
</dbReference>
<dbReference type="InterPro" id="IPR001248">
    <property type="entry name" value="Pur-cyt_permease"/>
</dbReference>
<feature type="transmembrane region" description="Helical" evidence="6">
    <location>
        <begin position="237"/>
        <end position="256"/>
    </location>
</feature>
<feature type="transmembrane region" description="Helical" evidence="6">
    <location>
        <begin position="101"/>
        <end position="121"/>
    </location>
</feature>
<evidence type="ECO:0000256" key="6">
    <source>
        <dbReference type="SAM" id="Phobius"/>
    </source>
</evidence>
<evidence type="ECO:0000313" key="9">
    <source>
        <dbReference type="EMBL" id="GAD98838.1"/>
    </source>
</evidence>
<dbReference type="EMBL" id="BAUL01000264">
    <property type="protein sequence ID" value="GAD98838.1"/>
    <property type="molecule type" value="Genomic_DNA"/>
</dbReference>
<comment type="similarity">
    <text evidence="2">Belongs to the purine-cytosine permease (2.A.39) family.</text>
</comment>
<keyword evidence="10" id="KW-1185">Reference proteome</keyword>
<protein>
    <submittedName>
        <fullName evidence="9">NCS1 nucleoside transporter family protein</fullName>
    </submittedName>
</protein>
<dbReference type="AlphaFoldDB" id="V5G339"/>
<evidence type="ECO:0000256" key="4">
    <source>
        <dbReference type="ARBA" id="ARBA00022989"/>
    </source>
</evidence>
<dbReference type="InterPro" id="IPR056402">
    <property type="entry name" value="DA_N"/>
</dbReference>
<feature type="domain" description="AsqO/PenF-like C-terminal" evidence="8">
    <location>
        <begin position="799"/>
        <end position="929"/>
    </location>
</feature>
<feature type="transmembrane region" description="Helical" evidence="6">
    <location>
        <begin position="76"/>
        <end position="95"/>
    </location>
</feature>
<dbReference type="GO" id="GO:0005886">
    <property type="term" value="C:plasma membrane"/>
    <property type="evidence" value="ECO:0007669"/>
    <property type="project" value="TreeGrafter"/>
</dbReference>
<name>V5G339_BYSSN</name>
<dbReference type="InParanoid" id="V5G339"/>
<dbReference type="Pfam" id="PF25581">
    <property type="entry name" value="AsqO_C"/>
    <property type="match status" value="1"/>
</dbReference>
<feature type="transmembrane region" description="Helical" evidence="6">
    <location>
        <begin position="371"/>
        <end position="393"/>
    </location>
</feature>
<dbReference type="Gene3D" id="1.10.4160.10">
    <property type="entry name" value="Hydantoin permease"/>
    <property type="match status" value="1"/>
</dbReference>
<evidence type="ECO:0000256" key="3">
    <source>
        <dbReference type="ARBA" id="ARBA00022692"/>
    </source>
</evidence>
<keyword evidence="3 6" id="KW-0812">Transmembrane</keyword>
<feature type="transmembrane region" description="Helical" evidence="6">
    <location>
        <begin position="399"/>
        <end position="417"/>
    </location>
</feature>
<dbReference type="HOGENOM" id="CLU_313519_0_0_1"/>
<dbReference type="Proteomes" id="UP000018001">
    <property type="component" value="Unassembled WGS sequence"/>
</dbReference>
<feature type="transmembrane region" description="Helical" evidence="6">
    <location>
        <begin position="277"/>
        <end position="307"/>
    </location>
</feature>
<evidence type="ECO:0000259" key="8">
    <source>
        <dbReference type="Pfam" id="PF25581"/>
    </source>
</evidence>
<proteinExistence type="inferred from homology"/>
<sequence length="934" mass="102381">MLSWRSFVAFLAVPTTKETTSSIWINDDIRPLPPHRRTWGKYAYVSFWAINNLCLSNWQVGSSLVAAGLSVWQTMIAIIIGKIIISLVAVFNGYVGADWHIGFPVFSRNVWGIYGSYLMLLQRILLSLVWLAVQSWTGGLCVTAILASIFSGFQHLDNVFPESSHLTTKQFIGWVLYNVISIPIMYIPPEKTKRLLAAMNTVSFFTLLGMMIWTLSAANGAGPLLSQPTTLKGSTELGWSIVSGITSVIGSIAVGLTNQADYSRFARRPGDQVFGQWFSIMLFGTVMPLFGCLASSATMGIYGEAIWNPPNIALQWLDTDYNAKSRAGAFFAGVGLVICQLAINTVDNAFSTGMDMSGLFPKFINIRRGAYIGLIISIAMCPWELLASAATFIQVLSAYSVFLGPMCGIMITDYWIVRSRRLKLSDLYDPRPQGIYYYIYGVNWRSFIAWVVGFTPLLPGFVNAVNPKVTVPVGCTRLYDLAYPLGFAISAVLYVSICKLWPPVGVGEVDESDYFGTFTAEEATRLGVAPRDEIEGVEVFGMSKEVNMNGLHLLVAAFSLIDIAFSRSLLRGGGQGAKYVKSYPSTVQNGISHVKFVSSPGNNSGLYTGLDGPKLDIINNTVTQWWYFDAVSTDLASSFTVIFFTTSSVGFPFTLPNGSVTVAYIWATFPDGTVFSEYTSASFATVTTVGDGSSGSWGSTGFRWDGDPMMQKYIVTIESKSSDVNGTLQLDSIAPAHYPSGPVNDMERQSMEVAPHIGWTNAVPDSKGTVNFNIKGVNLQFEGSAYHDQNWADAPFETLVGSWYWGHGRLGNYSLVWFSLITPSHEHYVNSYVSFNGNVLCASNSSDYFNVSTMGRDTQYPPRKDDIPKGFSMEFDLGDAEGGVLAVNVTTKTVITEMPALYYRWIGSIEGRLSSQSEPLPSGPAVHDLFTLSE</sequence>
<comment type="subcellular location">
    <subcellularLocation>
        <location evidence="1">Membrane</location>
        <topology evidence="1">Multi-pass membrane protein</topology>
    </subcellularLocation>
</comment>
<dbReference type="CDD" id="cd11482">
    <property type="entry name" value="SLC-NCS1sbd_NRT1-like"/>
    <property type="match status" value="1"/>
</dbReference>
<evidence type="ECO:0000256" key="1">
    <source>
        <dbReference type="ARBA" id="ARBA00004141"/>
    </source>
</evidence>
<dbReference type="Pfam" id="PF24137">
    <property type="entry name" value="DA_N"/>
    <property type="match status" value="1"/>
</dbReference>
<feature type="transmembrane region" description="Helical" evidence="6">
    <location>
        <begin position="437"/>
        <end position="461"/>
    </location>
</feature>
<keyword evidence="4 6" id="KW-1133">Transmembrane helix</keyword>
<dbReference type="GO" id="GO:0015205">
    <property type="term" value="F:nucleobase transmembrane transporter activity"/>
    <property type="evidence" value="ECO:0007669"/>
    <property type="project" value="TreeGrafter"/>
</dbReference>
<comment type="caution">
    <text evidence="9">The sequence shown here is derived from an EMBL/GenBank/DDBJ whole genome shotgun (WGS) entry which is preliminary data.</text>
</comment>